<sequence length="300" mass="34279">MLFDPSSSSLPKRSSLPSIQGALTGAAWFWGEKDEIGRLNLLTPHRIANAAKLIQTGQVINLNLQVDLPSPPLFRRETFEHKIKFVSPQVFDDLYHCNTQSGSQWDGFRHVGHKYKDDYIWYNNLTRNEIQNTSRCGMQAWAEHGIVGRGVLIDFWSYAEKNRKTYDPNTTHRISVNEILDGWLKNYNGLDASARHILSNTAPTFVGVEQTEEMLDFLHDNYFSAVAGDTPAFEAWPSNQDWFCHQFLLSLWGVPIGEMWDLEKLAKTCKERKQYEFYFSSMPTNVPGGVGSYPNAMAIF</sequence>
<gene>
    <name evidence="1" type="ORF">B7463_g9890</name>
</gene>
<dbReference type="AlphaFoldDB" id="A0A3E2GZ84"/>
<name>A0A3E2GZ84_SCYLI</name>
<reference evidence="1 2" key="1">
    <citation type="submission" date="2018-05" db="EMBL/GenBank/DDBJ databases">
        <title>Draft genome sequence of Scytalidium lignicola DSM 105466, a ubiquitous saprotrophic fungus.</title>
        <authorList>
            <person name="Buettner E."/>
            <person name="Gebauer A.M."/>
            <person name="Hofrichter M."/>
            <person name="Liers C."/>
            <person name="Kellner H."/>
        </authorList>
    </citation>
    <scope>NUCLEOTIDE SEQUENCE [LARGE SCALE GENOMIC DNA]</scope>
    <source>
        <strain evidence="1 2">DSM 105466</strain>
    </source>
</reference>
<dbReference type="GO" id="GO:0004061">
    <property type="term" value="F:arylformamidase activity"/>
    <property type="evidence" value="ECO:0007669"/>
    <property type="project" value="InterPro"/>
</dbReference>
<proteinExistence type="predicted"/>
<dbReference type="STRING" id="5539.A0A3E2GZ84"/>
<evidence type="ECO:0000313" key="2">
    <source>
        <dbReference type="Proteomes" id="UP000258309"/>
    </source>
</evidence>
<keyword evidence="2" id="KW-1185">Reference proteome</keyword>
<evidence type="ECO:0000313" key="1">
    <source>
        <dbReference type="EMBL" id="RFU26455.1"/>
    </source>
</evidence>
<dbReference type="Proteomes" id="UP000258309">
    <property type="component" value="Unassembled WGS sequence"/>
</dbReference>
<organism evidence="1 2">
    <name type="scientific">Scytalidium lignicola</name>
    <name type="common">Hyphomycete</name>
    <dbReference type="NCBI Taxonomy" id="5539"/>
    <lineage>
        <taxon>Eukaryota</taxon>
        <taxon>Fungi</taxon>
        <taxon>Dikarya</taxon>
        <taxon>Ascomycota</taxon>
        <taxon>Pezizomycotina</taxon>
        <taxon>Leotiomycetes</taxon>
        <taxon>Leotiomycetes incertae sedis</taxon>
        <taxon>Scytalidium</taxon>
    </lineage>
</organism>
<dbReference type="PANTHER" id="PTHR34861">
    <property type="match status" value="1"/>
</dbReference>
<dbReference type="OrthoDB" id="5396at2759"/>
<dbReference type="PANTHER" id="PTHR34861:SF10">
    <property type="entry name" value="CYCLASE"/>
    <property type="match status" value="1"/>
</dbReference>
<feature type="non-terminal residue" evidence="1">
    <location>
        <position position="300"/>
    </location>
</feature>
<feature type="non-terminal residue" evidence="1">
    <location>
        <position position="1"/>
    </location>
</feature>
<dbReference type="OMA" id="RWIWDHH"/>
<dbReference type="GO" id="GO:0019441">
    <property type="term" value="P:L-tryptophan catabolic process to kynurenine"/>
    <property type="evidence" value="ECO:0007669"/>
    <property type="project" value="InterPro"/>
</dbReference>
<protein>
    <submittedName>
        <fullName evidence="1">Uncharacterized protein</fullName>
    </submittedName>
</protein>
<dbReference type="SUPFAM" id="SSF102198">
    <property type="entry name" value="Putative cyclase"/>
    <property type="match status" value="1"/>
</dbReference>
<dbReference type="Gene3D" id="3.50.30.50">
    <property type="entry name" value="Putative cyclase"/>
    <property type="match status" value="1"/>
</dbReference>
<comment type="caution">
    <text evidence="1">The sequence shown here is derived from an EMBL/GenBank/DDBJ whole genome shotgun (WGS) entry which is preliminary data.</text>
</comment>
<dbReference type="InterPro" id="IPR037175">
    <property type="entry name" value="KFase_sf"/>
</dbReference>
<dbReference type="EMBL" id="NCSJ02000261">
    <property type="protein sequence ID" value="RFU26455.1"/>
    <property type="molecule type" value="Genomic_DNA"/>
</dbReference>
<accession>A0A3E2GZ84</accession>